<dbReference type="PANTHER" id="PTHR10443">
    <property type="entry name" value="MICROSOMAL DIPEPTIDASE"/>
    <property type="match status" value="1"/>
</dbReference>
<accession>A0A7Z0IHC6</accession>
<dbReference type="Proteomes" id="UP000539111">
    <property type="component" value="Unassembled WGS sequence"/>
</dbReference>
<organism evidence="1 2">
    <name type="scientific">Spelaeicoccus albus</name>
    <dbReference type="NCBI Taxonomy" id="1280376"/>
    <lineage>
        <taxon>Bacteria</taxon>
        <taxon>Bacillati</taxon>
        <taxon>Actinomycetota</taxon>
        <taxon>Actinomycetes</taxon>
        <taxon>Micrococcales</taxon>
        <taxon>Brevibacteriaceae</taxon>
        <taxon>Spelaeicoccus</taxon>
    </lineage>
</organism>
<dbReference type="CDD" id="cd01301">
    <property type="entry name" value="rDP_like"/>
    <property type="match status" value="1"/>
</dbReference>
<keyword evidence="2" id="KW-1185">Reference proteome</keyword>
<evidence type="ECO:0000313" key="2">
    <source>
        <dbReference type="Proteomes" id="UP000539111"/>
    </source>
</evidence>
<gene>
    <name evidence="1" type="ORF">BJY26_001961</name>
</gene>
<dbReference type="RefSeq" id="WP_179427767.1">
    <property type="nucleotide sequence ID" value="NZ_JACBZP010000001.1"/>
</dbReference>
<dbReference type="GO" id="GO:0006508">
    <property type="term" value="P:proteolysis"/>
    <property type="evidence" value="ECO:0007669"/>
    <property type="project" value="InterPro"/>
</dbReference>
<proteinExistence type="predicted"/>
<evidence type="ECO:0000313" key="1">
    <source>
        <dbReference type="EMBL" id="NYI67655.1"/>
    </source>
</evidence>
<keyword evidence="1" id="KW-0645">Protease</keyword>
<dbReference type="PROSITE" id="PS51365">
    <property type="entry name" value="RENAL_DIPEPTIDASE_2"/>
    <property type="match status" value="1"/>
</dbReference>
<dbReference type="PANTHER" id="PTHR10443:SF12">
    <property type="entry name" value="DIPEPTIDASE"/>
    <property type="match status" value="1"/>
</dbReference>
<keyword evidence="1" id="KW-0224">Dipeptidase</keyword>
<dbReference type="SUPFAM" id="SSF51556">
    <property type="entry name" value="Metallo-dependent hydrolases"/>
    <property type="match status" value="1"/>
</dbReference>
<keyword evidence="1" id="KW-0378">Hydrolase</keyword>
<dbReference type="GO" id="GO:0070573">
    <property type="term" value="F:metallodipeptidase activity"/>
    <property type="evidence" value="ECO:0007669"/>
    <property type="project" value="InterPro"/>
</dbReference>
<dbReference type="EMBL" id="JACBZP010000001">
    <property type="protein sequence ID" value="NYI67655.1"/>
    <property type="molecule type" value="Genomic_DNA"/>
</dbReference>
<protein>
    <submittedName>
        <fullName evidence="1">Membrane dipeptidase</fullName>
        <ecNumber evidence="1">3.4.13.19</ecNumber>
    </submittedName>
</protein>
<dbReference type="Pfam" id="PF01244">
    <property type="entry name" value="Peptidase_M19"/>
    <property type="match status" value="1"/>
</dbReference>
<dbReference type="EC" id="3.4.13.19" evidence="1"/>
<sequence length="402" mass="42887">MTRLLIDTHNDLPAALREKAGYAVSGLDRVRPELHTDLVKLKAGGLSAQFWSVWVPSDLAEPDAVAATMEQIDAVYRLVAEYPHVFAFAATADQVDNAVAGGRIASLLGIEGGHSIGESLGVLRSFARLGVRYMTVTHNDDTSWAASGTGERQTTGLNAMGIAIVAEMNRIGMMVDISHTAESTQLDALATSRAPVIFSHSSCRAVADHPRNVSDAVLEKMASLGGVQHVTFVPGFVSQPRIDWRLRMLEVRAELGLPGDGASAFAEAPKPGESPADVMVRNDELLGADPDAGRPETARADWARWLEENPAPAATVNDVVRHIEHARDVAGVDHIGLGGDFDGTGELPVGLEDVSCYPAIFTELSARGWSESDLDKLAGVNTLRVMRDIEDAAEDLIVPGFA</sequence>
<dbReference type="InterPro" id="IPR032466">
    <property type="entry name" value="Metal_Hydrolase"/>
</dbReference>
<reference evidence="1 2" key="1">
    <citation type="submission" date="2020-07" db="EMBL/GenBank/DDBJ databases">
        <title>Sequencing the genomes of 1000 actinobacteria strains.</title>
        <authorList>
            <person name="Klenk H.-P."/>
        </authorList>
    </citation>
    <scope>NUCLEOTIDE SEQUENCE [LARGE SCALE GENOMIC DNA]</scope>
    <source>
        <strain evidence="1 2">DSM 26341</strain>
    </source>
</reference>
<name>A0A7Z0IHC6_9MICO</name>
<comment type="caution">
    <text evidence="1">The sequence shown here is derived from an EMBL/GenBank/DDBJ whole genome shotgun (WGS) entry which is preliminary data.</text>
</comment>
<dbReference type="Gene3D" id="3.20.20.140">
    <property type="entry name" value="Metal-dependent hydrolases"/>
    <property type="match status" value="1"/>
</dbReference>
<dbReference type="AlphaFoldDB" id="A0A7Z0IHC6"/>
<dbReference type="InterPro" id="IPR008257">
    <property type="entry name" value="Pept_M19"/>
</dbReference>